<dbReference type="InterPro" id="IPR035100">
    <property type="entry name" value="TF_IIS-typ"/>
</dbReference>
<evidence type="ECO:0000259" key="12">
    <source>
        <dbReference type="PROSITE" id="PS51321"/>
    </source>
</evidence>
<dbReference type="PANTHER" id="PTHR11477:SF0">
    <property type="entry name" value="IP08861P-RELATED"/>
    <property type="match status" value="1"/>
</dbReference>
<dbReference type="OrthoDB" id="44867at2759"/>
<evidence type="ECO:0000256" key="3">
    <source>
        <dbReference type="ARBA" id="ARBA00022771"/>
    </source>
</evidence>
<evidence type="ECO:0000256" key="2">
    <source>
        <dbReference type="ARBA" id="ARBA00022723"/>
    </source>
</evidence>
<sequence>MAEAELVSLFEKASNAAEKAVSDGAVLAAEEMRCQEALKAMGAVEVSTSILLSTQVGKRLRKLTKHQSSKISGSAQQLLEKWKKVVADEAAIKSGTSKEVSPTIKPETPGRTPPATVVKKEVKTEVKVYTSKTSRADTKNAVPSPKVESTNVSPSPRVETKNVRAMPQPHPAGKSATPLAPQSHVAGKIAASSTAPSSSANSTANGTANGSGFQPKVGNLTKAGDSTRDRFREFLIEAFKKCCSEVTDEHLAMVKKTDLVRVAVAVESALFSKLGQSKGSEKAKYRSIMFNLKDQNNPDFRRRILIGEIKPEEIANMTADDMASDARKKENESIREKALFECERGLQNVASTDQFRCGKCGQRKTTYFQLQTRSADEPMTTFVQCVNCNARWKFC</sequence>
<dbReference type="Proteomes" id="UP000006727">
    <property type="component" value="Chromosome 4"/>
</dbReference>
<name>A0A2K1KQ43_PHYPA</name>
<dbReference type="SUPFAM" id="SSF46942">
    <property type="entry name" value="Elongation factor TFIIS domain 2"/>
    <property type="match status" value="1"/>
</dbReference>
<dbReference type="Gene3D" id="1.10.472.30">
    <property type="entry name" value="Transcription elongation factor S-II, central domain"/>
    <property type="match status" value="1"/>
</dbReference>
<dbReference type="InterPro" id="IPR003618">
    <property type="entry name" value="TFIIS_cen_dom"/>
</dbReference>
<keyword evidence="5 7" id="KW-0539">Nucleus</keyword>
<dbReference type="GO" id="GO:0008270">
    <property type="term" value="F:zinc ion binding"/>
    <property type="evidence" value="ECO:0007669"/>
    <property type="project" value="UniProtKB-UniRule"/>
</dbReference>
<gene>
    <name evidence="14" type="primary">LOC112281270</name>
    <name evidence="13" type="ORF">PHYPA_006768</name>
</gene>
<feature type="domain" description="TFIIS-type" evidence="10">
    <location>
        <begin position="353"/>
        <end position="393"/>
    </location>
</feature>
<evidence type="ECO:0000256" key="6">
    <source>
        <dbReference type="PROSITE-ProRule" id="PRU00472"/>
    </source>
</evidence>
<dbReference type="Gene3D" id="2.20.25.10">
    <property type="match status" value="1"/>
</dbReference>
<evidence type="ECO:0000256" key="7">
    <source>
        <dbReference type="PROSITE-ProRule" id="PRU00649"/>
    </source>
</evidence>
<dbReference type="KEGG" id="ppp:112281270"/>
<dbReference type="EMBL" id="ABEU02000004">
    <property type="protein sequence ID" value="PNR55871.1"/>
    <property type="molecule type" value="Genomic_DNA"/>
</dbReference>
<dbReference type="Pfam" id="PF01096">
    <property type="entry name" value="Zn_ribbon_TFIIS"/>
    <property type="match status" value="1"/>
</dbReference>
<dbReference type="PANTHER" id="PTHR11477">
    <property type="entry name" value="TRANSCRIPTION FACTOR S-II ZINC FINGER DOMAIN-CONTAINING PROTEIN"/>
    <property type="match status" value="1"/>
</dbReference>
<dbReference type="Pfam" id="PF08711">
    <property type="entry name" value="Med26"/>
    <property type="match status" value="1"/>
</dbReference>
<accession>A0A2K1KQ43</accession>
<dbReference type="InterPro" id="IPR006289">
    <property type="entry name" value="TFSII"/>
</dbReference>
<dbReference type="STRING" id="3218.A0A2K1KQ43"/>
<dbReference type="GO" id="GO:0006368">
    <property type="term" value="P:transcription elongation by RNA polymerase II"/>
    <property type="evidence" value="ECO:0007669"/>
    <property type="project" value="InterPro"/>
</dbReference>
<dbReference type="FunCoup" id="A0A2K1KQ43">
    <property type="interactions" value="4075"/>
</dbReference>
<proteinExistence type="inferred from homology"/>
<evidence type="ECO:0000256" key="8">
    <source>
        <dbReference type="RuleBase" id="RU368078"/>
    </source>
</evidence>
<dbReference type="SUPFAM" id="SSF57783">
    <property type="entry name" value="Zinc beta-ribbon"/>
    <property type="match status" value="1"/>
</dbReference>
<comment type="subcellular location">
    <subcellularLocation>
        <location evidence="1 7 8">Nucleus</location>
    </subcellularLocation>
</comment>
<dbReference type="InterPro" id="IPR001222">
    <property type="entry name" value="Znf_TFIIS"/>
</dbReference>
<keyword evidence="8" id="KW-0238">DNA-binding</keyword>
<organism evidence="13">
    <name type="scientific">Physcomitrium patens</name>
    <name type="common">Spreading-leaved earth moss</name>
    <name type="synonym">Physcomitrella patens</name>
    <dbReference type="NCBI Taxonomy" id="3218"/>
    <lineage>
        <taxon>Eukaryota</taxon>
        <taxon>Viridiplantae</taxon>
        <taxon>Streptophyta</taxon>
        <taxon>Embryophyta</taxon>
        <taxon>Bryophyta</taxon>
        <taxon>Bryophytina</taxon>
        <taxon>Bryopsida</taxon>
        <taxon>Funariidae</taxon>
        <taxon>Funariales</taxon>
        <taxon>Funariaceae</taxon>
        <taxon>Physcomitrium</taxon>
    </lineage>
</organism>
<dbReference type="FunFam" id="2.20.25.10:FF:000001">
    <property type="entry name" value="Probable Transcription elongation factor S-II"/>
    <property type="match status" value="1"/>
</dbReference>
<dbReference type="PROSITE" id="PS51319">
    <property type="entry name" value="TFIIS_N"/>
    <property type="match status" value="1"/>
</dbReference>
<dbReference type="InterPro" id="IPR035441">
    <property type="entry name" value="TFIIS/LEDGF_dom_sf"/>
</dbReference>
<dbReference type="PaxDb" id="3218-PP1S110_49V6.1"/>
<keyword evidence="15" id="KW-1185">Reference proteome</keyword>
<keyword evidence="8" id="KW-0805">Transcription regulation</keyword>
<reference evidence="13 15" key="2">
    <citation type="journal article" date="2018" name="Plant J.">
        <title>The Physcomitrella patens chromosome-scale assembly reveals moss genome structure and evolution.</title>
        <authorList>
            <person name="Lang D."/>
            <person name="Ullrich K.K."/>
            <person name="Murat F."/>
            <person name="Fuchs J."/>
            <person name="Jenkins J."/>
            <person name="Haas F.B."/>
            <person name="Piednoel M."/>
            <person name="Gundlach H."/>
            <person name="Van Bel M."/>
            <person name="Meyberg R."/>
            <person name="Vives C."/>
            <person name="Morata J."/>
            <person name="Symeonidi A."/>
            <person name="Hiss M."/>
            <person name="Muchero W."/>
            <person name="Kamisugi Y."/>
            <person name="Saleh O."/>
            <person name="Blanc G."/>
            <person name="Decker E.L."/>
            <person name="van Gessel N."/>
            <person name="Grimwood J."/>
            <person name="Hayes R.D."/>
            <person name="Graham S.W."/>
            <person name="Gunter L.E."/>
            <person name="McDaniel S.F."/>
            <person name="Hoernstein S.N.W."/>
            <person name="Larsson A."/>
            <person name="Li F.W."/>
            <person name="Perroud P.F."/>
            <person name="Phillips J."/>
            <person name="Ranjan P."/>
            <person name="Rokshar D.S."/>
            <person name="Rothfels C.J."/>
            <person name="Schneider L."/>
            <person name="Shu S."/>
            <person name="Stevenson D.W."/>
            <person name="Thummler F."/>
            <person name="Tillich M."/>
            <person name="Villarreal Aguilar J.C."/>
            <person name="Widiez T."/>
            <person name="Wong G.K."/>
            <person name="Wymore A."/>
            <person name="Zhang Y."/>
            <person name="Zimmer A.D."/>
            <person name="Quatrano R.S."/>
            <person name="Mayer K.F.X."/>
            <person name="Goodstein D."/>
            <person name="Casacuberta J.M."/>
            <person name="Vandepoele K."/>
            <person name="Reski R."/>
            <person name="Cuming A.C."/>
            <person name="Tuskan G.A."/>
            <person name="Maumus F."/>
            <person name="Salse J."/>
            <person name="Schmutz J."/>
            <person name="Rensing S.A."/>
        </authorList>
    </citation>
    <scope>NUCLEOTIDE SEQUENCE [LARGE SCALE GENOMIC DNA]</scope>
    <source>
        <strain evidence="14 15">cv. Gransden 2004</strain>
    </source>
</reference>
<evidence type="ECO:0000256" key="9">
    <source>
        <dbReference type="SAM" id="MobiDB-lite"/>
    </source>
</evidence>
<feature type="region of interest" description="Disordered" evidence="9">
    <location>
        <begin position="129"/>
        <end position="224"/>
    </location>
</feature>
<dbReference type="CDD" id="cd00183">
    <property type="entry name" value="TFIIS_I"/>
    <property type="match status" value="1"/>
</dbReference>
<dbReference type="Gramene" id="Pp3c4_25990V3.1">
    <property type="protein sequence ID" value="Pp3c4_25990V3.1"/>
    <property type="gene ID" value="Pp3c4_25990"/>
</dbReference>
<dbReference type="PROSITE" id="PS51133">
    <property type="entry name" value="ZF_TFIIS_2"/>
    <property type="match status" value="1"/>
</dbReference>
<feature type="compositionally biased region" description="Low complexity" evidence="9">
    <location>
        <begin position="190"/>
        <end position="212"/>
    </location>
</feature>
<dbReference type="EnsemblPlants" id="Pp3c4_25990V3.1">
    <property type="protein sequence ID" value="Pp3c4_25990V3.1"/>
    <property type="gene ID" value="Pp3c4_25990"/>
</dbReference>
<dbReference type="SMART" id="SM00440">
    <property type="entry name" value="ZnF_C2C2"/>
    <property type="match status" value="1"/>
</dbReference>
<dbReference type="Gramene" id="Pp3c4_25990V3.2">
    <property type="protein sequence ID" value="Pp3c4_25990V3.2"/>
    <property type="gene ID" value="Pp3c4_25990"/>
</dbReference>
<evidence type="ECO:0000313" key="14">
    <source>
        <dbReference type="EnsemblPlants" id="Pp3c4_25990V3.1"/>
    </source>
</evidence>
<evidence type="ECO:0000259" key="10">
    <source>
        <dbReference type="PROSITE" id="PS51133"/>
    </source>
</evidence>
<dbReference type="PIRSF" id="PIRSF006704">
    <property type="entry name" value="TF_IIS"/>
    <property type="match status" value="1"/>
</dbReference>
<dbReference type="PROSITE" id="PS51321">
    <property type="entry name" value="TFIIS_CENTRAL"/>
    <property type="match status" value="1"/>
</dbReference>
<keyword evidence="2 8" id="KW-0479">Metal-binding</keyword>
<dbReference type="Pfam" id="PF07500">
    <property type="entry name" value="TFIIS_M"/>
    <property type="match status" value="1"/>
</dbReference>
<dbReference type="OMA" id="DACDPFR"/>
<dbReference type="SMART" id="SM00510">
    <property type="entry name" value="TFS2M"/>
    <property type="match status" value="1"/>
</dbReference>
<evidence type="ECO:0000256" key="1">
    <source>
        <dbReference type="ARBA" id="ARBA00004123"/>
    </source>
</evidence>
<dbReference type="PROSITE" id="PS00466">
    <property type="entry name" value="ZF_TFIIS_1"/>
    <property type="match status" value="1"/>
</dbReference>
<keyword evidence="4 8" id="KW-0862">Zinc</keyword>
<dbReference type="RefSeq" id="XP_024373350.1">
    <property type="nucleotide sequence ID" value="XM_024517582.2"/>
</dbReference>
<protein>
    <recommendedName>
        <fullName evidence="8">Transcription elongation factor</fullName>
    </recommendedName>
</protein>
<dbReference type="GO" id="GO:0003677">
    <property type="term" value="F:DNA binding"/>
    <property type="evidence" value="ECO:0007669"/>
    <property type="project" value="UniProtKB-KW"/>
</dbReference>
<evidence type="ECO:0000313" key="15">
    <source>
        <dbReference type="Proteomes" id="UP000006727"/>
    </source>
</evidence>
<dbReference type="SUPFAM" id="SSF47676">
    <property type="entry name" value="Conserved domain common to transcription factors TFIIS, elongin A, CRSP70"/>
    <property type="match status" value="1"/>
</dbReference>
<dbReference type="CDD" id="cd13749">
    <property type="entry name" value="Zn-ribbon_TFIIS"/>
    <property type="match status" value="1"/>
</dbReference>
<dbReference type="InterPro" id="IPR003617">
    <property type="entry name" value="TFIIS/CRSP70_N_sub"/>
</dbReference>
<dbReference type="NCBIfam" id="TIGR01385">
    <property type="entry name" value="TFSII"/>
    <property type="match status" value="1"/>
</dbReference>
<feature type="domain" description="TFIIS N-terminal" evidence="11">
    <location>
        <begin position="11"/>
        <end position="89"/>
    </location>
</feature>
<dbReference type="EnsemblPlants" id="Pp3c4_25990V3.2">
    <property type="protein sequence ID" value="Pp3c4_25990V3.2"/>
    <property type="gene ID" value="Pp3c4_25990"/>
</dbReference>
<evidence type="ECO:0000256" key="4">
    <source>
        <dbReference type="ARBA" id="ARBA00022833"/>
    </source>
</evidence>
<feature type="region of interest" description="Disordered" evidence="9">
    <location>
        <begin position="94"/>
        <end position="116"/>
    </location>
</feature>
<dbReference type="GO" id="GO:0005634">
    <property type="term" value="C:nucleus"/>
    <property type="evidence" value="ECO:0000318"/>
    <property type="project" value="GO_Central"/>
</dbReference>
<feature type="domain" description="TFIIS central" evidence="12">
    <location>
        <begin position="227"/>
        <end position="350"/>
    </location>
</feature>
<evidence type="ECO:0000256" key="5">
    <source>
        <dbReference type="ARBA" id="ARBA00023242"/>
    </source>
</evidence>
<keyword evidence="3 6" id="KW-0863">Zinc-finger</keyword>
<dbReference type="AlphaFoldDB" id="A0A2K1KQ43"/>
<dbReference type="Gene3D" id="1.20.930.10">
    <property type="entry name" value="Conserved domain common to transcription factors TFIIS, elongin A, CRSP70"/>
    <property type="match status" value="1"/>
</dbReference>
<dbReference type="GeneID" id="112281270"/>
<dbReference type="InterPro" id="IPR017923">
    <property type="entry name" value="TFIIS_N"/>
</dbReference>
<evidence type="ECO:0000313" key="13">
    <source>
        <dbReference type="EMBL" id="PNR55871.1"/>
    </source>
</evidence>
<evidence type="ECO:0000259" key="11">
    <source>
        <dbReference type="PROSITE" id="PS51319"/>
    </source>
</evidence>
<dbReference type="GO" id="GO:0006357">
    <property type="term" value="P:regulation of transcription by RNA polymerase II"/>
    <property type="evidence" value="ECO:0000318"/>
    <property type="project" value="GO_Central"/>
</dbReference>
<dbReference type="InterPro" id="IPR036575">
    <property type="entry name" value="TFIIS_cen_dom_sf"/>
</dbReference>
<reference evidence="13 15" key="1">
    <citation type="journal article" date="2008" name="Science">
        <title>The Physcomitrella genome reveals evolutionary insights into the conquest of land by plants.</title>
        <authorList>
            <person name="Rensing S."/>
            <person name="Lang D."/>
            <person name="Zimmer A."/>
            <person name="Terry A."/>
            <person name="Salamov A."/>
            <person name="Shapiro H."/>
            <person name="Nishiyama T."/>
            <person name="Perroud P.-F."/>
            <person name="Lindquist E."/>
            <person name="Kamisugi Y."/>
            <person name="Tanahashi T."/>
            <person name="Sakakibara K."/>
            <person name="Fujita T."/>
            <person name="Oishi K."/>
            <person name="Shin-I T."/>
            <person name="Kuroki Y."/>
            <person name="Toyoda A."/>
            <person name="Suzuki Y."/>
            <person name="Hashimoto A."/>
            <person name="Yamaguchi K."/>
            <person name="Sugano A."/>
            <person name="Kohara Y."/>
            <person name="Fujiyama A."/>
            <person name="Anterola A."/>
            <person name="Aoki S."/>
            <person name="Ashton N."/>
            <person name="Barbazuk W.B."/>
            <person name="Barker E."/>
            <person name="Bennetzen J."/>
            <person name="Bezanilla M."/>
            <person name="Blankenship R."/>
            <person name="Cho S.H."/>
            <person name="Dutcher S."/>
            <person name="Estelle M."/>
            <person name="Fawcett J.A."/>
            <person name="Gundlach H."/>
            <person name="Hanada K."/>
            <person name="Heyl A."/>
            <person name="Hicks K.A."/>
            <person name="Hugh J."/>
            <person name="Lohr M."/>
            <person name="Mayer K."/>
            <person name="Melkozernov A."/>
            <person name="Murata T."/>
            <person name="Nelson D."/>
            <person name="Pils B."/>
            <person name="Prigge M."/>
            <person name="Reiss B."/>
            <person name="Renner T."/>
            <person name="Rombauts S."/>
            <person name="Rushton P."/>
            <person name="Sanderfoot A."/>
            <person name="Schween G."/>
            <person name="Shiu S.-H."/>
            <person name="Stueber K."/>
            <person name="Theodoulou F.L."/>
            <person name="Tu H."/>
            <person name="Van de Peer Y."/>
            <person name="Verrier P.J."/>
            <person name="Waters E."/>
            <person name="Wood A."/>
            <person name="Yang L."/>
            <person name="Cove D."/>
            <person name="Cuming A."/>
            <person name="Hasebe M."/>
            <person name="Lucas S."/>
            <person name="Mishler D.B."/>
            <person name="Reski R."/>
            <person name="Grigoriev I."/>
            <person name="Quatrano R.S."/>
            <person name="Boore J.L."/>
        </authorList>
    </citation>
    <scope>NUCLEOTIDE SEQUENCE [LARGE SCALE GENOMIC DNA]</scope>
    <source>
        <strain evidence="14 15">cv. Gransden 2004</strain>
    </source>
</reference>
<dbReference type="SMART" id="SM00509">
    <property type="entry name" value="TFS2N"/>
    <property type="match status" value="1"/>
</dbReference>
<reference evidence="14" key="3">
    <citation type="submission" date="2020-12" db="UniProtKB">
        <authorList>
            <consortium name="EnsemblPlants"/>
        </authorList>
    </citation>
    <scope>IDENTIFICATION</scope>
</reference>
<keyword evidence="8" id="KW-0804">Transcription</keyword>
<comment type="function">
    <text evidence="8">Necessary for efficient RNA polymerase II transcription elongation past template-encoded arresting sites.</text>
</comment>
<comment type="similarity">
    <text evidence="8">Belongs to the TFS-II family.</text>
</comment>